<protein>
    <submittedName>
        <fullName evidence="2">Alkaline phosphatase family protein</fullName>
    </submittedName>
</protein>
<keyword evidence="1" id="KW-1133">Transmembrane helix</keyword>
<dbReference type="SUPFAM" id="SSF53649">
    <property type="entry name" value="Alkaline phosphatase-like"/>
    <property type="match status" value="1"/>
</dbReference>
<accession>A0A948W4Y3</accession>
<evidence type="ECO:0000256" key="1">
    <source>
        <dbReference type="SAM" id="Phobius"/>
    </source>
</evidence>
<dbReference type="EMBL" id="JAHJDP010000004">
    <property type="protein sequence ID" value="MBU2689455.1"/>
    <property type="molecule type" value="Genomic_DNA"/>
</dbReference>
<gene>
    <name evidence="2" type="ORF">KJ970_00880</name>
</gene>
<dbReference type="Pfam" id="PF01663">
    <property type="entry name" value="Phosphodiest"/>
    <property type="match status" value="2"/>
</dbReference>
<dbReference type="AlphaFoldDB" id="A0A948W4Y3"/>
<keyword evidence="1" id="KW-0472">Membrane</keyword>
<reference evidence="2" key="1">
    <citation type="submission" date="2021-05" db="EMBL/GenBank/DDBJ databases">
        <title>Energy efficiency and biological interactions define the core microbiome of deep oligotrophic groundwater.</title>
        <authorList>
            <person name="Mehrshad M."/>
            <person name="Lopez-Fernandez M."/>
            <person name="Bell E."/>
            <person name="Bernier-Latmani R."/>
            <person name="Bertilsson S."/>
            <person name="Dopson M."/>
        </authorList>
    </citation>
    <scope>NUCLEOTIDE SEQUENCE</scope>
    <source>
        <strain evidence="2">Modern_marine.mb.64</strain>
    </source>
</reference>
<dbReference type="InterPro" id="IPR002591">
    <property type="entry name" value="Phosphodiest/P_Trfase"/>
</dbReference>
<feature type="transmembrane region" description="Helical" evidence="1">
    <location>
        <begin position="135"/>
        <end position="156"/>
    </location>
</feature>
<evidence type="ECO:0000313" key="2">
    <source>
        <dbReference type="EMBL" id="MBU2689455.1"/>
    </source>
</evidence>
<dbReference type="InterPro" id="IPR017850">
    <property type="entry name" value="Alkaline_phosphatase_core_sf"/>
</dbReference>
<keyword evidence="1" id="KW-0812">Transmembrane</keyword>
<dbReference type="Proteomes" id="UP000777784">
    <property type="component" value="Unassembled WGS sequence"/>
</dbReference>
<organism evidence="2 3">
    <name type="scientific">Eiseniibacteriota bacterium</name>
    <dbReference type="NCBI Taxonomy" id="2212470"/>
    <lineage>
        <taxon>Bacteria</taxon>
        <taxon>Candidatus Eiseniibacteriota</taxon>
    </lineage>
</organism>
<name>A0A948W4Y3_UNCEI</name>
<sequence length="729" mass="81913">MKRSGILTVLAALLLLGVLLPPIFVQLQGAGDSPPSKVVVLGFDGADARLVEQWMDEGLLPHLDRLRKEGSYSRLLPTNPPQTPVSWSTFATGLDPGRTTIFDFLKRDPRTYFPDFAMISLKEEPFLYGEKNPKILGLIAGGAVALVLFILGLIIIRRFLIVLPIALILGAAVYVFGSGFIAENIPVKKPLPVNNRQGIPFWDVAGQHQIKSTVIRVPASFPPGPYPNGRILSGLGVPDIRGTFGTYSYYTSEIFDFETNTEKGGKVIPLDVYPGVESVETFLYGPFNKLFPEPPEIDIPLSLSFDWDQKTTTIEVAGKSIQLQPGGWSDWVPLTFPINSLIKVRGISRFYLIGMEPDFKLYMSSVNFDPKDPVFDITYPSGFSKEIYDEIGYWKTLGWALDTWAMDEEVIDEDAFLHDTYDVTVAKFEEILHTFLETPDEQLYVQVFYFTDRVAHMFWRLMDTEHPAYNKELADKFGDAILVAYQKMDDIVGWTMDRLPEDGAILICSDHGFSTWKWSFNINTWLRQNGFLALKNDTDSDLKNLDDLFVSGTFWENVDWDRTRAYALGLGCIYINLLGREANGIVTPGAEYEELCAEITAKLEAFVDPETGICPVHKVFNRKDIYSDFDANLIPDLRAGNNLGYRVSWQTSLGGVPKDLFEIHTDKWSGDHCSLSPELVKGIFFSNWKFQEEREPQIGDLCPTVLNLLSVPVPDRLDSQAILLAPATP</sequence>
<dbReference type="Gene3D" id="3.40.720.10">
    <property type="entry name" value="Alkaline Phosphatase, subunit A"/>
    <property type="match status" value="2"/>
</dbReference>
<evidence type="ECO:0000313" key="3">
    <source>
        <dbReference type="Proteomes" id="UP000777784"/>
    </source>
</evidence>
<feature type="transmembrane region" description="Helical" evidence="1">
    <location>
        <begin position="161"/>
        <end position="182"/>
    </location>
</feature>
<comment type="caution">
    <text evidence="2">The sequence shown here is derived from an EMBL/GenBank/DDBJ whole genome shotgun (WGS) entry which is preliminary data.</text>
</comment>
<proteinExistence type="predicted"/>